<keyword evidence="4" id="KW-1185">Reference proteome</keyword>
<evidence type="ECO:0000313" key="3">
    <source>
        <dbReference type="EMBL" id="CAI5712010.1"/>
    </source>
</evidence>
<feature type="region of interest" description="Disordered" evidence="1">
    <location>
        <begin position="245"/>
        <end position="270"/>
    </location>
</feature>
<dbReference type="CDD" id="cd06093">
    <property type="entry name" value="PX_domain"/>
    <property type="match status" value="1"/>
</dbReference>
<comment type="caution">
    <text evidence="3">The sequence shown here is derived from an EMBL/GenBank/DDBJ whole genome shotgun (WGS) entry which is preliminary data.</text>
</comment>
<feature type="region of interest" description="Disordered" evidence="1">
    <location>
        <begin position="319"/>
        <end position="338"/>
    </location>
</feature>
<proteinExistence type="predicted"/>
<gene>
    <name evidence="3" type="ORF">HBR001_LOCUS762</name>
</gene>
<sequence>MQHPTRRYAYSRNGAQGRVDETCLVHVQIATVDASAAGNVQYHVRMTNVRSGQTWQVARRFSAFLALRNALLAFFASTDKKCPGCRNYEKVLQRFEFPRKHVFTSVTPAVINYRKKALGSFTALLASHTFTTTPKCPTCSSVPFTSVRDWLTVETVEALRTGATAHAGASGGVSTTHNEAIRATMNVKDFTAYHPVTTSMPVDREGRFIVEKTAPKHVSPVASLTDDMETEQDSAHSLRCRGQQWMSREQSREPHLRDHASYVSNRRPPSPPAVDDFLVLAPAAIEDARRRVTNEEDGFESFVIASSASLEAPTTCETTECSAREPATGDDDAGAGNETARKTHFKFTRNSMWADVEQSPFRPRGSSMADSDGFEDQEGDEEEGLNMDFMGSTHAASTAVEGMSYTL</sequence>
<evidence type="ECO:0000256" key="1">
    <source>
        <dbReference type="SAM" id="MobiDB-lite"/>
    </source>
</evidence>
<reference evidence="3" key="1">
    <citation type="submission" date="2022-12" db="EMBL/GenBank/DDBJ databases">
        <authorList>
            <person name="Webb A."/>
        </authorList>
    </citation>
    <scope>NUCLEOTIDE SEQUENCE</scope>
    <source>
        <strain evidence="3">Hp1</strain>
    </source>
</reference>
<dbReference type="SUPFAM" id="SSF64268">
    <property type="entry name" value="PX domain"/>
    <property type="match status" value="1"/>
</dbReference>
<dbReference type="GO" id="GO:0035091">
    <property type="term" value="F:phosphatidylinositol binding"/>
    <property type="evidence" value="ECO:0007669"/>
    <property type="project" value="InterPro"/>
</dbReference>
<dbReference type="PROSITE" id="PS50195">
    <property type="entry name" value="PX"/>
    <property type="match status" value="1"/>
</dbReference>
<dbReference type="InterPro" id="IPR001683">
    <property type="entry name" value="PX_dom"/>
</dbReference>
<dbReference type="EMBL" id="CANTFL010000086">
    <property type="protein sequence ID" value="CAI5712010.1"/>
    <property type="molecule type" value="Genomic_DNA"/>
</dbReference>
<evidence type="ECO:0000313" key="4">
    <source>
        <dbReference type="Proteomes" id="UP001162031"/>
    </source>
</evidence>
<organism evidence="3 4">
    <name type="scientific">Hyaloperonospora brassicae</name>
    <name type="common">Brassica downy mildew</name>
    <name type="synonym">Peronospora brassicae</name>
    <dbReference type="NCBI Taxonomy" id="162125"/>
    <lineage>
        <taxon>Eukaryota</taxon>
        <taxon>Sar</taxon>
        <taxon>Stramenopiles</taxon>
        <taxon>Oomycota</taxon>
        <taxon>Peronosporomycetes</taxon>
        <taxon>Peronosporales</taxon>
        <taxon>Peronosporaceae</taxon>
        <taxon>Hyaloperonospora</taxon>
    </lineage>
</organism>
<accession>A0AAV0T2S3</accession>
<feature type="domain" description="PX" evidence="2">
    <location>
        <begin position="20"/>
        <end position="158"/>
    </location>
</feature>
<evidence type="ECO:0000259" key="2">
    <source>
        <dbReference type="PROSITE" id="PS50195"/>
    </source>
</evidence>
<dbReference type="AlphaFoldDB" id="A0AAV0T2S3"/>
<feature type="compositionally biased region" description="Acidic residues" evidence="1">
    <location>
        <begin position="372"/>
        <end position="385"/>
    </location>
</feature>
<protein>
    <recommendedName>
        <fullName evidence="2">PX domain-containing protein</fullName>
    </recommendedName>
</protein>
<dbReference type="InterPro" id="IPR036871">
    <property type="entry name" value="PX_dom_sf"/>
</dbReference>
<name>A0AAV0T2S3_HYABA</name>
<feature type="compositionally biased region" description="Basic and acidic residues" evidence="1">
    <location>
        <begin position="249"/>
        <end position="260"/>
    </location>
</feature>
<dbReference type="Proteomes" id="UP001162031">
    <property type="component" value="Unassembled WGS sequence"/>
</dbReference>
<dbReference type="Pfam" id="PF00787">
    <property type="entry name" value="PX"/>
    <property type="match status" value="1"/>
</dbReference>
<feature type="region of interest" description="Disordered" evidence="1">
    <location>
        <begin position="354"/>
        <end position="385"/>
    </location>
</feature>
<dbReference type="Gene3D" id="3.30.1520.10">
    <property type="entry name" value="Phox-like domain"/>
    <property type="match status" value="1"/>
</dbReference>